<reference evidence="6" key="1">
    <citation type="submission" date="2014-09" db="EMBL/GenBank/DDBJ databases">
        <authorList>
            <person name="Magalhaes I.L.F."/>
            <person name="Oliveira U."/>
            <person name="Santos F.R."/>
            <person name="Vidigal T.H.D.A."/>
            <person name="Brescovit A.D."/>
            <person name="Santos A.J."/>
        </authorList>
    </citation>
    <scope>NUCLEOTIDE SEQUENCE</scope>
    <source>
        <tissue evidence="6">Shoot tissue taken approximately 20 cm above the soil surface</tissue>
    </source>
</reference>
<proteinExistence type="predicted"/>
<feature type="zinc finger region" description="TRAF-type" evidence="4">
    <location>
        <begin position="4"/>
        <end position="57"/>
    </location>
</feature>
<dbReference type="Pfam" id="PF02176">
    <property type="entry name" value="zf-TRAF"/>
    <property type="match status" value="1"/>
</dbReference>
<organism evidence="6">
    <name type="scientific">Arundo donax</name>
    <name type="common">Giant reed</name>
    <name type="synonym">Donax arundinaceus</name>
    <dbReference type="NCBI Taxonomy" id="35708"/>
    <lineage>
        <taxon>Eukaryota</taxon>
        <taxon>Viridiplantae</taxon>
        <taxon>Streptophyta</taxon>
        <taxon>Embryophyta</taxon>
        <taxon>Tracheophyta</taxon>
        <taxon>Spermatophyta</taxon>
        <taxon>Magnoliopsida</taxon>
        <taxon>Liliopsida</taxon>
        <taxon>Poales</taxon>
        <taxon>Poaceae</taxon>
        <taxon>PACMAD clade</taxon>
        <taxon>Arundinoideae</taxon>
        <taxon>Arundineae</taxon>
        <taxon>Arundo</taxon>
    </lineage>
</organism>
<sequence length="145" mass="16844">MQKHDLACPYKVLLCEQNCEKRLLRRDMDRHCVTVCPMRPMKCPFGCDSSFPERNLEEHCSEFLQQHVLKVLKAIHKKGFTAEELKERAQLLEKADDSGKLAKARDTRSLTNVVKDLEAKMKDGHSSYRDGFSIRPKFKMDNDMV</sequence>
<dbReference type="InterPro" id="IPR001293">
    <property type="entry name" value="Znf_TRAF"/>
</dbReference>
<accession>A0A0A9CVV8</accession>
<keyword evidence="2 4" id="KW-0863">Zinc-finger</keyword>
<evidence type="ECO:0000259" key="5">
    <source>
        <dbReference type="PROSITE" id="PS50145"/>
    </source>
</evidence>
<name>A0A0A9CVV8_ARUDO</name>
<dbReference type="PANTHER" id="PTHR10131">
    <property type="entry name" value="TNF RECEPTOR ASSOCIATED FACTOR"/>
    <property type="match status" value="1"/>
</dbReference>
<dbReference type="GO" id="GO:0008270">
    <property type="term" value="F:zinc ion binding"/>
    <property type="evidence" value="ECO:0007669"/>
    <property type="project" value="UniProtKB-KW"/>
</dbReference>
<dbReference type="AlphaFoldDB" id="A0A0A9CVV8"/>
<protein>
    <recommendedName>
        <fullName evidence="5">TRAF-type domain-containing protein</fullName>
    </recommendedName>
</protein>
<dbReference type="Gene3D" id="3.30.40.10">
    <property type="entry name" value="Zinc/RING finger domain, C3HC4 (zinc finger)"/>
    <property type="match status" value="1"/>
</dbReference>
<keyword evidence="3 4" id="KW-0862">Zinc</keyword>
<evidence type="ECO:0000256" key="4">
    <source>
        <dbReference type="PROSITE-ProRule" id="PRU00207"/>
    </source>
</evidence>
<keyword evidence="1 4" id="KW-0479">Metal-binding</keyword>
<dbReference type="PROSITE" id="PS50145">
    <property type="entry name" value="ZF_TRAF"/>
    <property type="match status" value="1"/>
</dbReference>
<evidence type="ECO:0000313" key="6">
    <source>
        <dbReference type="EMBL" id="JAD80484.1"/>
    </source>
</evidence>
<dbReference type="PANTHER" id="PTHR10131:SF158">
    <property type="entry name" value="OS04G0218900 PROTEIN"/>
    <property type="match status" value="1"/>
</dbReference>
<evidence type="ECO:0000256" key="1">
    <source>
        <dbReference type="ARBA" id="ARBA00022723"/>
    </source>
</evidence>
<reference evidence="6" key="2">
    <citation type="journal article" date="2015" name="Data Brief">
        <title>Shoot transcriptome of the giant reed, Arundo donax.</title>
        <authorList>
            <person name="Barrero R.A."/>
            <person name="Guerrero F.D."/>
            <person name="Moolhuijzen P."/>
            <person name="Goolsby J.A."/>
            <person name="Tidwell J."/>
            <person name="Bellgard S.E."/>
            <person name="Bellgard M.I."/>
        </authorList>
    </citation>
    <scope>NUCLEOTIDE SEQUENCE</scope>
    <source>
        <tissue evidence="6">Shoot tissue taken approximately 20 cm above the soil surface</tissue>
    </source>
</reference>
<feature type="domain" description="TRAF-type" evidence="5">
    <location>
        <begin position="4"/>
        <end position="57"/>
    </location>
</feature>
<dbReference type="InterPro" id="IPR013083">
    <property type="entry name" value="Znf_RING/FYVE/PHD"/>
</dbReference>
<evidence type="ECO:0000256" key="3">
    <source>
        <dbReference type="ARBA" id="ARBA00022833"/>
    </source>
</evidence>
<dbReference type="EMBL" id="GBRH01217411">
    <property type="protein sequence ID" value="JAD80484.1"/>
    <property type="molecule type" value="Transcribed_RNA"/>
</dbReference>
<evidence type="ECO:0000256" key="2">
    <source>
        <dbReference type="ARBA" id="ARBA00022771"/>
    </source>
</evidence>